<gene>
    <name evidence="1" type="ORF">JR316_009893</name>
</gene>
<proteinExistence type="predicted"/>
<dbReference type="AlphaFoldDB" id="A0A8H8CGA3"/>
<protein>
    <submittedName>
        <fullName evidence="1">Uncharacterized protein</fullName>
    </submittedName>
</protein>
<sequence length="380" mass="43328">MNKHFDAKMETNFSGKGWKYQNIPSFSPIQRALPRVLQSNLTHIDLNSDFLLVPPTSAWTFEMLRSSPIVTLTVSIRGRIQKEEFTSYVFPAIAASVPGLQSLRITFLDDDFLTVVVDNLYRLPLLRKMVVGLSFSRGYALSTSIPTIKRIKLDHFTTFTGSSEQAAYFVQIPIMLPNLQFINVINDSYFQSYTFETDYMAIAAHFGIINRRMLEMNIHPSISLCLANQNNIGDSIASTVPADIIGSDCSQHFTIISCLTLKVVYHLPPAETAETHLTYDLLVDYTLSWLNLFQDLRYLTLLVKCNRPIDDSVQSYIVSLIKARFPKMVSVNLVNLTVEPDKQHYHWSNAHSDWGRGTYDIPTTLEYERKSRELCVCSHF</sequence>
<reference evidence="1" key="1">
    <citation type="submission" date="2021-02" db="EMBL/GenBank/DDBJ databases">
        <title>Psilocybe cubensis genome.</title>
        <authorList>
            <person name="Mckernan K.J."/>
            <person name="Crawford S."/>
            <person name="Trippe A."/>
            <person name="Kane L.T."/>
            <person name="Mclaughlin S."/>
        </authorList>
    </citation>
    <scope>NUCLEOTIDE SEQUENCE [LARGE SCALE GENOMIC DNA]</scope>
    <source>
        <strain evidence="1">MGC-MH-2018</strain>
    </source>
</reference>
<accession>A0A8H8CGA3</accession>
<comment type="caution">
    <text evidence="1">The sequence shown here is derived from an EMBL/GenBank/DDBJ whole genome shotgun (WGS) entry which is preliminary data.</text>
</comment>
<dbReference type="EMBL" id="JAFIQS010000010">
    <property type="protein sequence ID" value="KAG5165197.1"/>
    <property type="molecule type" value="Genomic_DNA"/>
</dbReference>
<evidence type="ECO:0000313" key="1">
    <source>
        <dbReference type="EMBL" id="KAG5165197.1"/>
    </source>
</evidence>
<organism evidence="1">
    <name type="scientific">Psilocybe cubensis</name>
    <name type="common">Psychedelic mushroom</name>
    <name type="synonym">Stropharia cubensis</name>
    <dbReference type="NCBI Taxonomy" id="181762"/>
    <lineage>
        <taxon>Eukaryota</taxon>
        <taxon>Fungi</taxon>
        <taxon>Dikarya</taxon>
        <taxon>Basidiomycota</taxon>
        <taxon>Agaricomycotina</taxon>
        <taxon>Agaricomycetes</taxon>
        <taxon>Agaricomycetidae</taxon>
        <taxon>Agaricales</taxon>
        <taxon>Agaricineae</taxon>
        <taxon>Strophariaceae</taxon>
        <taxon>Psilocybe</taxon>
    </lineage>
</organism>
<dbReference type="OrthoDB" id="3054030at2759"/>
<name>A0A8H8CGA3_PSICU</name>